<evidence type="ECO:0000313" key="1">
    <source>
        <dbReference type="EMBL" id="KOH42769.1"/>
    </source>
</evidence>
<organism evidence="1 2">
    <name type="scientific">Sunxiuqinia dokdonensis</name>
    <dbReference type="NCBI Taxonomy" id="1409788"/>
    <lineage>
        <taxon>Bacteria</taxon>
        <taxon>Pseudomonadati</taxon>
        <taxon>Bacteroidota</taxon>
        <taxon>Bacteroidia</taxon>
        <taxon>Marinilabiliales</taxon>
        <taxon>Prolixibacteraceae</taxon>
        <taxon>Sunxiuqinia</taxon>
    </lineage>
</organism>
<gene>
    <name evidence="1" type="ORF">NC99_44120</name>
</gene>
<proteinExistence type="predicted"/>
<keyword evidence="2" id="KW-1185">Reference proteome</keyword>
<dbReference type="STRING" id="1409788.NC99_44120"/>
<dbReference type="AlphaFoldDB" id="A0A0L8V2Y9"/>
<dbReference type="EMBL" id="LGIA01000212">
    <property type="protein sequence ID" value="KOH42769.1"/>
    <property type="molecule type" value="Genomic_DNA"/>
</dbReference>
<reference evidence="2" key="1">
    <citation type="submission" date="2015-07" db="EMBL/GenBank/DDBJ databases">
        <title>Genome sequencing of Sunxiuqinia dokdonensis strain SK.</title>
        <authorList>
            <person name="Ahn S."/>
            <person name="Kim B.-C."/>
        </authorList>
    </citation>
    <scope>NUCLEOTIDE SEQUENCE [LARGE SCALE GENOMIC DNA]</scope>
    <source>
        <strain evidence="2">SK</strain>
    </source>
</reference>
<accession>A0A0L8V2Y9</accession>
<dbReference type="Proteomes" id="UP000036958">
    <property type="component" value="Unassembled WGS sequence"/>
</dbReference>
<protein>
    <submittedName>
        <fullName evidence="1">Uncharacterized protein</fullName>
    </submittedName>
</protein>
<comment type="caution">
    <text evidence="1">The sequence shown here is derived from an EMBL/GenBank/DDBJ whole genome shotgun (WGS) entry which is preliminary data.</text>
</comment>
<name>A0A0L8V2Y9_9BACT</name>
<sequence length="46" mass="5158">MVLGFISPAYENLSFLWPMKSNDKTAGHADSMFEKPAGNRTFAESY</sequence>
<evidence type="ECO:0000313" key="2">
    <source>
        <dbReference type="Proteomes" id="UP000036958"/>
    </source>
</evidence>